<feature type="domain" description="SH3" evidence="8">
    <location>
        <begin position="501"/>
        <end position="571"/>
    </location>
</feature>
<comment type="subcellular location">
    <subcellularLocation>
        <location evidence="1">Membrane</location>
    </subcellularLocation>
</comment>
<dbReference type="GO" id="GO:0045197">
    <property type="term" value="P:establishment or maintenance of epithelial cell apical/basal polarity"/>
    <property type="evidence" value="ECO:0007669"/>
    <property type="project" value="TreeGrafter"/>
</dbReference>
<dbReference type="GO" id="GO:0019901">
    <property type="term" value="F:protein kinase binding"/>
    <property type="evidence" value="ECO:0007669"/>
    <property type="project" value="TreeGrafter"/>
</dbReference>
<dbReference type="GO" id="GO:0043113">
    <property type="term" value="P:receptor clustering"/>
    <property type="evidence" value="ECO:0007669"/>
    <property type="project" value="TreeGrafter"/>
</dbReference>
<dbReference type="FunFam" id="2.30.42.10:FF:000002">
    <property type="entry name" value="Disks large homolog 4 isoform 2"/>
    <property type="match status" value="1"/>
</dbReference>
<dbReference type="FunFam" id="2.30.30.40:FF:000027">
    <property type="entry name" value="Disks large homolog 3 isoform 1"/>
    <property type="match status" value="1"/>
</dbReference>
<dbReference type="InterPro" id="IPR019583">
    <property type="entry name" value="DLG1-4_PDZ_assoc"/>
</dbReference>
<dbReference type="SMART" id="SM00228">
    <property type="entry name" value="PDZ"/>
    <property type="match status" value="3"/>
</dbReference>
<keyword evidence="4" id="KW-0677">Repeat</keyword>
<feature type="domain" description="PDZ" evidence="10">
    <location>
        <begin position="386"/>
        <end position="467"/>
    </location>
</feature>
<feature type="domain" description="Guanylate kinase-like" evidence="9">
    <location>
        <begin position="641"/>
        <end position="816"/>
    </location>
</feature>
<dbReference type="PROSITE" id="PS50002">
    <property type="entry name" value="SH3"/>
    <property type="match status" value="1"/>
</dbReference>
<dbReference type="Proteomes" id="UP001155660">
    <property type="component" value="Chromosome B14"/>
</dbReference>
<dbReference type="RefSeq" id="XP_042594369.1">
    <property type="nucleotide sequence ID" value="XM_042738435.1"/>
</dbReference>
<protein>
    <submittedName>
        <fullName evidence="11">Disks large homolog 3 isoform X14</fullName>
    </submittedName>
</protein>
<dbReference type="FunFam" id="2.30.30.40:FF:000008">
    <property type="entry name" value="Disks large homolog 1 isoform 2"/>
    <property type="match status" value="1"/>
</dbReference>
<dbReference type="GO" id="GO:0098839">
    <property type="term" value="C:postsynaptic density membrane"/>
    <property type="evidence" value="ECO:0007669"/>
    <property type="project" value="TreeGrafter"/>
</dbReference>
<dbReference type="Pfam" id="PF00018">
    <property type="entry name" value="SH3_1"/>
    <property type="match status" value="1"/>
</dbReference>
<dbReference type="InterPro" id="IPR035763">
    <property type="entry name" value="DLG3_SH3"/>
</dbReference>
<dbReference type="PIRSF" id="PIRSF001741">
    <property type="entry name" value="MAGUK_DLGH"/>
    <property type="match status" value="1"/>
</dbReference>
<evidence type="ECO:0000256" key="2">
    <source>
        <dbReference type="ARBA" id="ARBA00007014"/>
    </source>
</evidence>
<evidence type="ECO:0000256" key="6">
    <source>
        <dbReference type="PROSITE-ProRule" id="PRU00192"/>
    </source>
</evidence>
<dbReference type="PROSITE" id="PS00856">
    <property type="entry name" value="GUANYLATE_KINASE_1"/>
    <property type="match status" value="1"/>
</dbReference>
<evidence type="ECO:0000313" key="11">
    <source>
        <dbReference type="RefSeq" id="XP_042594369.1"/>
    </source>
</evidence>
<dbReference type="FunFam" id="2.30.42.10:FF:000091">
    <property type="entry name" value="disks large homolog 1 isoform X8"/>
    <property type="match status" value="1"/>
</dbReference>
<dbReference type="CTD" id="1741"/>
<keyword evidence="3 6" id="KW-0728">SH3 domain</keyword>
<dbReference type="Pfam" id="PF10600">
    <property type="entry name" value="PDZ_assoc"/>
    <property type="match status" value="1"/>
</dbReference>
<dbReference type="FunFam" id="2.30.42.10:FF:000001">
    <property type="entry name" value="Disks large homolog 1 isoform 2"/>
    <property type="match status" value="1"/>
</dbReference>
<organism evidence="11">
    <name type="scientific">Cyprinus carpio</name>
    <name type="common">Common carp</name>
    <dbReference type="NCBI Taxonomy" id="7962"/>
    <lineage>
        <taxon>Eukaryota</taxon>
        <taxon>Metazoa</taxon>
        <taxon>Chordata</taxon>
        <taxon>Craniata</taxon>
        <taxon>Vertebrata</taxon>
        <taxon>Euteleostomi</taxon>
        <taxon>Actinopterygii</taxon>
        <taxon>Neopterygii</taxon>
        <taxon>Teleostei</taxon>
        <taxon>Ostariophysi</taxon>
        <taxon>Cypriniformes</taxon>
        <taxon>Cyprinidae</taxon>
        <taxon>Cyprininae</taxon>
        <taxon>Cyprinus</taxon>
    </lineage>
</organism>
<gene>
    <name evidence="11" type="primary">dlg3</name>
</gene>
<feature type="region of interest" description="Disordered" evidence="7">
    <location>
        <begin position="44"/>
        <end position="102"/>
    </location>
</feature>
<feature type="domain" description="PDZ" evidence="10">
    <location>
        <begin position="132"/>
        <end position="219"/>
    </location>
</feature>
<dbReference type="CDD" id="cd06724">
    <property type="entry name" value="PDZ2_Dlg1-2-4-like"/>
    <property type="match status" value="1"/>
</dbReference>
<dbReference type="GO" id="GO:0016323">
    <property type="term" value="C:basolateral plasma membrane"/>
    <property type="evidence" value="ECO:0007669"/>
    <property type="project" value="TreeGrafter"/>
</dbReference>
<reference evidence="11" key="1">
    <citation type="submission" date="2025-08" db="UniProtKB">
        <authorList>
            <consortium name="RefSeq"/>
        </authorList>
    </citation>
    <scope>IDENTIFICATION</scope>
    <source>
        <tissue evidence="11">Muscle</tissue>
    </source>
</reference>
<dbReference type="FunFam" id="3.40.50.300:FF:001402">
    <property type="entry name" value="Discs, large homolog 3 (Drosophila)"/>
    <property type="match status" value="1"/>
</dbReference>
<name>A0A9R0AD74_CYPCA</name>
<dbReference type="PROSITE" id="PS50106">
    <property type="entry name" value="PDZ"/>
    <property type="match status" value="3"/>
</dbReference>
<dbReference type="Pfam" id="PF00595">
    <property type="entry name" value="PDZ"/>
    <property type="match status" value="3"/>
</dbReference>
<dbReference type="GO" id="GO:0043005">
    <property type="term" value="C:neuron projection"/>
    <property type="evidence" value="ECO:0007669"/>
    <property type="project" value="TreeGrafter"/>
</dbReference>
<dbReference type="GO" id="GO:0007268">
    <property type="term" value="P:chemical synaptic transmission"/>
    <property type="evidence" value="ECO:0007669"/>
    <property type="project" value="TreeGrafter"/>
</dbReference>
<evidence type="ECO:0000259" key="9">
    <source>
        <dbReference type="PROSITE" id="PS50052"/>
    </source>
</evidence>
<proteinExistence type="inferred from homology"/>
<accession>A0A9R0AD74</accession>
<keyword evidence="5" id="KW-0472">Membrane</keyword>
<evidence type="ECO:0000256" key="3">
    <source>
        <dbReference type="ARBA" id="ARBA00022443"/>
    </source>
</evidence>
<dbReference type="CDD" id="cd06795">
    <property type="entry name" value="PDZ3_Dlg1-2-4-like"/>
    <property type="match status" value="1"/>
</dbReference>
<dbReference type="InterPro" id="IPR050614">
    <property type="entry name" value="Synaptic_Scaffolding_LAP-MAGUK"/>
</dbReference>
<dbReference type="InterPro" id="IPR008145">
    <property type="entry name" value="GK/Ca_channel_bsu"/>
</dbReference>
<dbReference type="PANTHER" id="PTHR23119">
    <property type="entry name" value="DISCS LARGE"/>
    <property type="match status" value="1"/>
</dbReference>
<dbReference type="InterPro" id="IPR001452">
    <property type="entry name" value="SH3_domain"/>
</dbReference>
<dbReference type="PROSITE" id="PS50052">
    <property type="entry name" value="GUANYLATE_KINASE_2"/>
    <property type="match status" value="1"/>
</dbReference>
<dbReference type="GO" id="GO:0097120">
    <property type="term" value="P:receptor localization to synapse"/>
    <property type="evidence" value="ECO:0007669"/>
    <property type="project" value="TreeGrafter"/>
</dbReference>
<evidence type="ECO:0000259" key="8">
    <source>
        <dbReference type="PROSITE" id="PS50002"/>
    </source>
</evidence>
<evidence type="ECO:0000256" key="7">
    <source>
        <dbReference type="SAM" id="MobiDB-lite"/>
    </source>
</evidence>
<dbReference type="FunFam" id="3.30.63.10:FF:000001">
    <property type="entry name" value="Disks large homolog 1 isoform 2"/>
    <property type="match status" value="1"/>
</dbReference>
<dbReference type="GeneID" id="109113322"/>
<dbReference type="CDD" id="cd12029">
    <property type="entry name" value="SH3_DLG3"/>
    <property type="match status" value="1"/>
</dbReference>
<dbReference type="InterPro" id="IPR016313">
    <property type="entry name" value="DLG1-like"/>
</dbReference>
<feature type="compositionally biased region" description="Gly residues" evidence="7">
    <location>
        <begin position="55"/>
        <end position="67"/>
    </location>
</feature>
<dbReference type="AlphaFoldDB" id="A0A9R0AD74"/>
<dbReference type="InterPro" id="IPR008144">
    <property type="entry name" value="Guanylate_kin-like_dom"/>
</dbReference>
<dbReference type="CDD" id="cd00071">
    <property type="entry name" value="GMPK"/>
    <property type="match status" value="1"/>
</dbReference>
<dbReference type="SMART" id="SM00072">
    <property type="entry name" value="GuKc"/>
    <property type="match status" value="1"/>
</dbReference>
<dbReference type="GO" id="GO:0098609">
    <property type="term" value="P:cell-cell adhesion"/>
    <property type="evidence" value="ECO:0007669"/>
    <property type="project" value="TreeGrafter"/>
</dbReference>
<dbReference type="SMR" id="A0A9R0AD74"/>
<evidence type="ECO:0000256" key="1">
    <source>
        <dbReference type="ARBA" id="ARBA00004370"/>
    </source>
</evidence>
<feature type="domain" description="PDZ" evidence="10">
    <location>
        <begin position="227"/>
        <end position="314"/>
    </location>
</feature>
<evidence type="ECO:0000259" key="10">
    <source>
        <dbReference type="PROSITE" id="PS50106"/>
    </source>
</evidence>
<comment type="similarity">
    <text evidence="2">Belongs to the MAGUK family.</text>
</comment>
<sequence length="831" mass="91375">MHKHHHCCKCPECYEVTRMAALRRMDAPAYGEWQPEPYGYPAGYGGGQTLPPQTSGGGGGMGGGGTLGRSKGKMMSAGGPGGPNPKSQSKGGPKVNGNNSGGQAGWWPECTCSNRDWYDQVNGSDGMYKYEEIILERGNSGLGFSIAGGVDNPHIPDDPGIFITKIIPGGAAAMDGRLGVNDCVLRVNDVDVSEVVHSKAVEALKEAGPVVRLLVRRRQAPPETILEVNLLKGPKGLGFSIAGGIGNQHIPGDNSIYITKIIEGGAAQKDGRLQTGDRLLAVNNIILQDVRHEEAVAALKNTSDMVYLKVAKPGPVHLNDMYAPPDYSSTFPTMVDNHVGHNSSMAYMGGMEPKPVYPPPQVTPSRYSPVPRHMLGEEDFTREPRKILLHKGSTGLGFNIVGGEDGEGIFVSFILAGGPADLSGELRRGDRILSVNGVNLRNATHEQAAAALKRAGQTVTIIAQYRPEEYSRFESKIHDLREQMMNSSMSSGSGSLRTSEKRSLYVRALFDYDRTRDSCLPSQGLSFSYGDILHVINASDDEWWQARLVTPHGESEQIGVIPSKKRVEKKERARLKTVKFHARTGMIESNRDFPGLSDDFYGSKSLKCLTSNTSDSESSSKGQEDTILSYEPVIRQEIHYTRPVIILGPMKDRVNDDLISEFPHKFGSCVPHTTRPQRENEMDGQDYHFVASREQMEKDIQDNKFIEAGQFNENLYGTSILSVRAVAERGKHCILDVSGNAIKRLQQAQLYPIAIFIKPKSVEALMELNKRQTYEQANKVFDKAMKLEQEFGEYFTAIVQGDSLDEIYNKIKLIIEEQSGPYIWIPSAEKL</sequence>
<dbReference type="GO" id="GO:0031594">
    <property type="term" value="C:neuromuscular junction"/>
    <property type="evidence" value="ECO:0007669"/>
    <property type="project" value="TreeGrafter"/>
</dbReference>
<evidence type="ECO:0000256" key="5">
    <source>
        <dbReference type="ARBA" id="ARBA00023136"/>
    </source>
</evidence>
<dbReference type="InterPro" id="IPR020590">
    <property type="entry name" value="Guanylate_kinase_CS"/>
</dbReference>
<dbReference type="GO" id="GO:0035255">
    <property type="term" value="F:ionotropic glutamate receptor binding"/>
    <property type="evidence" value="ECO:0007669"/>
    <property type="project" value="TreeGrafter"/>
</dbReference>
<dbReference type="PANTHER" id="PTHR23119:SF28">
    <property type="entry name" value="DISKS LARGE HOMOLOG 3"/>
    <property type="match status" value="1"/>
</dbReference>
<dbReference type="GO" id="GO:0099072">
    <property type="term" value="P:regulation of postsynaptic membrane neurotransmitter receptor levels"/>
    <property type="evidence" value="ECO:0007669"/>
    <property type="project" value="TreeGrafter"/>
</dbReference>
<dbReference type="CDD" id="cd06723">
    <property type="entry name" value="PDZ1_Dlg1-2-4-like"/>
    <property type="match status" value="1"/>
</dbReference>
<evidence type="ECO:0000256" key="4">
    <source>
        <dbReference type="ARBA" id="ARBA00022737"/>
    </source>
</evidence>
<dbReference type="Pfam" id="PF00625">
    <property type="entry name" value="Guanylate_kin"/>
    <property type="match status" value="1"/>
</dbReference>
<dbReference type="InterPro" id="IPR001478">
    <property type="entry name" value="PDZ"/>
</dbReference>
<dbReference type="SMART" id="SM00326">
    <property type="entry name" value="SH3"/>
    <property type="match status" value="1"/>
</dbReference>